<name>A0A7T7XL73_9SPIR</name>
<evidence type="ECO:0000256" key="2">
    <source>
        <dbReference type="ARBA" id="ARBA00023125"/>
    </source>
</evidence>
<feature type="DNA-binding region" description="H-T-H motif" evidence="4">
    <location>
        <begin position="26"/>
        <end position="45"/>
    </location>
</feature>
<dbReference type="Gene3D" id="1.10.357.10">
    <property type="entry name" value="Tetracycline Repressor, domain 2"/>
    <property type="match status" value="1"/>
</dbReference>
<evidence type="ECO:0000259" key="5">
    <source>
        <dbReference type="PROSITE" id="PS50977"/>
    </source>
</evidence>
<dbReference type="InterPro" id="IPR001647">
    <property type="entry name" value="HTH_TetR"/>
</dbReference>
<dbReference type="Pfam" id="PF00440">
    <property type="entry name" value="TetR_N"/>
    <property type="match status" value="1"/>
</dbReference>
<dbReference type="InterPro" id="IPR050109">
    <property type="entry name" value="HTH-type_TetR-like_transc_reg"/>
</dbReference>
<evidence type="ECO:0000256" key="4">
    <source>
        <dbReference type="PROSITE-ProRule" id="PRU00335"/>
    </source>
</evidence>
<dbReference type="GO" id="GO:0003700">
    <property type="term" value="F:DNA-binding transcription factor activity"/>
    <property type="evidence" value="ECO:0007669"/>
    <property type="project" value="TreeGrafter"/>
</dbReference>
<keyword evidence="3" id="KW-0804">Transcription</keyword>
<dbReference type="AlphaFoldDB" id="A0A7T7XL73"/>
<feature type="domain" description="HTH tetR-type" evidence="5">
    <location>
        <begin position="3"/>
        <end position="63"/>
    </location>
</feature>
<evidence type="ECO:0000256" key="1">
    <source>
        <dbReference type="ARBA" id="ARBA00023015"/>
    </source>
</evidence>
<protein>
    <submittedName>
        <fullName evidence="6">TetR/AcrR family transcriptional regulator</fullName>
    </submittedName>
</protein>
<sequence>MVDHRLEKIFHAASRLFINPGYAQTQVDHIVKACGISVGAVYDLFSGKKAILKFILKCVLDPDYIERDFELPITEDQFAGLEDDVTAFFAEKSRAFAEPLKNNAADYPFSRMLSDAFDTIQTYGVGLLILEKNPKVFGKLFTLYTDYRRRFFQIIVEYLTRYTENGTVRLVAPPQLSAMFIIEAMTWWGVDITYDSFEPRDDVSADTAKAVCTDTLLAAYQL</sequence>
<keyword evidence="7" id="KW-1185">Reference proteome</keyword>
<dbReference type="PANTHER" id="PTHR30055:SF234">
    <property type="entry name" value="HTH-TYPE TRANSCRIPTIONAL REGULATOR BETI"/>
    <property type="match status" value="1"/>
</dbReference>
<keyword evidence="1" id="KW-0805">Transcription regulation</keyword>
<dbReference type="SUPFAM" id="SSF46689">
    <property type="entry name" value="Homeodomain-like"/>
    <property type="match status" value="1"/>
</dbReference>
<proteinExistence type="predicted"/>
<gene>
    <name evidence="6" type="ORF">JFL75_16130</name>
</gene>
<dbReference type="GO" id="GO:0000976">
    <property type="term" value="F:transcription cis-regulatory region binding"/>
    <property type="evidence" value="ECO:0007669"/>
    <property type="project" value="TreeGrafter"/>
</dbReference>
<dbReference type="KEGG" id="bhc:JFL75_16130"/>
<dbReference type="RefSeq" id="WP_215625751.1">
    <property type="nucleotide sequence ID" value="NZ_CP067089.2"/>
</dbReference>
<organism evidence="6 7">
    <name type="scientific">Breznakiella homolactica</name>
    <dbReference type="NCBI Taxonomy" id="2798577"/>
    <lineage>
        <taxon>Bacteria</taxon>
        <taxon>Pseudomonadati</taxon>
        <taxon>Spirochaetota</taxon>
        <taxon>Spirochaetia</taxon>
        <taxon>Spirochaetales</taxon>
        <taxon>Breznakiellaceae</taxon>
        <taxon>Breznakiella</taxon>
    </lineage>
</organism>
<dbReference type="InterPro" id="IPR009057">
    <property type="entry name" value="Homeodomain-like_sf"/>
</dbReference>
<dbReference type="PANTHER" id="PTHR30055">
    <property type="entry name" value="HTH-TYPE TRANSCRIPTIONAL REGULATOR RUTR"/>
    <property type="match status" value="1"/>
</dbReference>
<dbReference type="EMBL" id="CP067089">
    <property type="protein sequence ID" value="QQO08445.1"/>
    <property type="molecule type" value="Genomic_DNA"/>
</dbReference>
<evidence type="ECO:0000313" key="6">
    <source>
        <dbReference type="EMBL" id="QQO08445.1"/>
    </source>
</evidence>
<dbReference type="PROSITE" id="PS50977">
    <property type="entry name" value="HTH_TETR_2"/>
    <property type="match status" value="1"/>
</dbReference>
<evidence type="ECO:0000313" key="7">
    <source>
        <dbReference type="Proteomes" id="UP000595917"/>
    </source>
</evidence>
<evidence type="ECO:0000256" key="3">
    <source>
        <dbReference type="ARBA" id="ARBA00023163"/>
    </source>
</evidence>
<accession>A0A7T7XL73</accession>
<dbReference type="Proteomes" id="UP000595917">
    <property type="component" value="Chromosome"/>
</dbReference>
<dbReference type="PRINTS" id="PR00455">
    <property type="entry name" value="HTHTETR"/>
</dbReference>
<reference evidence="6" key="1">
    <citation type="submission" date="2021-01" db="EMBL/GenBank/DDBJ databases">
        <title>Description of Breznakiella homolactica.</title>
        <authorList>
            <person name="Song Y."/>
            <person name="Brune A."/>
        </authorList>
    </citation>
    <scope>NUCLEOTIDE SEQUENCE</scope>
    <source>
        <strain evidence="6">RmG30</strain>
    </source>
</reference>
<keyword evidence="2 4" id="KW-0238">DNA-binding</keyword>